<accession>A0ABW3MCK1</accession>
<dbReference type="EMBL" id="JBHTIS010000753">
    <property type="protein sequence ID" value="MFD1046690.1"/>
    <property type="molecule type" value="Genomic_DNA"/>
</dbReference>
<name>A0ABW3MCK1_9PSEU</name>
<protein>
    <submittedName>
        <fullName evidence="1">Uncharacterized protein</fullName>
    </submittedName>
</protein>
<organism evidence="1 2">
    <name type="scientific">Kibdelosporangium lantanae</name>
    <dbReference type="NCBI Taxonomy" id="1497396"/>
    <lineage>
        <taxon>Bacteria</taxon>
        <taxon>Bacillati</taxon>
        <taxon>Actinomycetota</taxon>
        <taxon>Actinomycetes</taxon>
        <taxon>Pseudonocardiales</taxon>
        <taxon>Pseudonocardiaceae</taxon>
        <taxon>Kibdelosporangium</taxon>
    </lineage>
</organism>
<reference evidence="2" key="1">
    <citation type="journal article" date="2019" name="Int. J. Syst. Evol. Microbiol.">
        <title>The Global Catalogue of Microorganisms (GCM) 10K type strain sequencing project: providing services to taxonomists for standard genome sequencing and annotation.</title>
        <authorList>
            <consortium name="The Broad Institute Genomics Platform"/>
            <consortium name="The Broad Institute Genome Sequencing Center for Infectious Disease"/>
            <person name="Wu L."/>
            <person name="Ma J."/>
        </authorList>
    </citation>
    <scope>NUCLEOTIDE SEQUENCE [LARGE SCALE GENOMIC DNA]</scope>
    <source>
        <strain evidence="2">JCM 31486</strain>
    </source>
</reference>
<dbReference type="Proteomes" id="UP001597045">
    <property type="component" value="Unassembled WGS sequence"/>
</dbReference>
<evidence type="ECO:0000313" key="1">
    <source>
        <dbReference type="EMBL" id="MFD1046690.1"/>
    </source>
</evidence>
<keyword evidence="2" id="KW-1185">Reference proteome</keyword>
<sequence length="83" mass="9159">MDDPAALHAALADFEQVRDDVLSESYYNTVSVARLDVNDDRLRVLKAIEHDQGLMDAYFSVVSGVLSVEDVYTPELLATANTL</sequence>
<gene>
    <name evidence="1" type="ORF">ACFQ1S_14580</name>
</gene>
<comment type="caution">
    <text evidence="1">The sequence shown here is derived from an EMBL/GenBank/DDBJ whole genome shotgun (WGS) entry which is preliminary data.</text>
</comment>
<evidence type="ECO:0000313" key="2">
    <source>
        <dbReference type="Proteomes" id="UP001597045"/>
    </source>
</evidence>
<proteinExistence type="predicted"/>